<name>G0LLL7_HALWC</name>
<dbReference type="PANTHER" id="PTHR34203">
    <property type="entry name" value="METHYLTRANSFERASE, FKBM FAMILY PROTEIN"/>
    <property type="match status" value="1"/>
</dbReference>
<dbReference type="InterPro" id="IPR052514">
    <property type="entry name" value="SAM-dependent_MTase"/>
</dbReference>
<protein>
    <submittedName>
        <fullName evidence="2">FkbM family methyltransferase</fullName>
        <ecNumber evidence="2">2.1.1.-</ecNumber>
    </submittedName>
</protein>
<dbReference type="PANTHER" id="PTHR34203:SF15">
    <property type="entry name" value="SLL1173 PROTEIN"/>
    <property type="match status" value="1"/>
</dbReference>
<dbReference type="Proteomes" id="UP000007954">
    <property type="component" value="Chromosome"/>
</dbReference>
<dbReference type="GO" id="GO:0032259">
    <property type="term" value="P:methylation"/>
    <property type="evidence" value="ECO:0007669"/>
    <property type="project" value="UniProtKB-KW"/>
</dbReference>
<gene>
    <name evidence="2" type="ordered locus">Hqrw_3033</name>
</gene>
<keyword evidence="2" id="KW-0489">Methyltransferase</keyword>
<dbReference type="SUPFAM" id="SSF53335">
    <property type="entry name" value="S-adenosyl-L-methionine-dependent methyltransferases"/>
    <property type="match status" value="1"/>
</dbReference>
<dbReference type="GO" id="GO:0008168">
    <property type="term" value="F:methyltransferase activity"/>
    <property type="evidence" value="ECO:0007669"/>
    <property type="project" value="UniProtKB-KW"/>
</dbReference>
<evidence type="ECO:0000313" key="2">
    <source>
        <dbReference type="EMBL" id="CCC40823.1"/>
    </source>
</evidence>
<dbReference type="RefSeq" id="WP_014556350.1">
    <property type="nucleotide sequence ID" value="NC_017459.1"/>
</dbReference>
<dbReference type="KEGG" id="hwc:Hqrw_3033"/>
<dbReference type="EC" id="2.1.1.-" evidence="2"/>
<feature type="domain" description="Methyltransferase FkbM" evidence="1">
    <location>
        <begin position="62"/>
        <end position="165"/>
    </location>
</feature>
<reference evidence="2 3" key="1">
    <citation type="journal article" date="2011" name="PLoS ONE">
        <title>Haloquadratum walsbyi: limited diversity in a global pond.</title>
        <authorList>
            <person name="Dyall-Smith M."/>
            <person name="Pfeiffer F."/>
            <person name="Klee K."/>
            <person name="Palm P."/>
            <person name="Gross K."/>
            <person name="Schuster S.C."/>
            <person name="Rampp M."/>
            <person name="Oesterhelt D."/>
        </authorList>
    </citation>
    <scope>NUCLEOTIDE SEQUENCE [LARGE SCALE GENOMIC DNA]</scope>
    <source>
        <strain evidence="3">DSM 16854 / JCM 12705 / C23</strain>
    </source>
</reference>
<dbReference type="OrthoDB" id="275825at2157"/>
<dbReference type="HOGENOM" id="CLU_1574944_0_0_2"/>
<evidence type="ECO:0000313" key="3">
    <source>
        <dbReference type="Proteomes" id="UP000007954"/>
    </source>
</evidence>
<accession>G0LLL7</accession>
<proteinExistence type="predicted"/>
<sequence length="169" mass="18498">MDIEYYLRSLFDLPAKREIRGESTRFIIGSRGELKRVTTFSGEKPVLESFINQIKSSDVVWDIGANIGTYSLFAGPFAEQVVAFEPHLANINRLQENANLTESDIDIRSIALSKEEGTAYLDVSEEYAGAGGGSVSVEGSYETSLVKGDDILPRPDIVKIDVEGMSSVV</sequence>
<evidence type="ECO:0000259" key="1">
    <source>
        <dbReference type="Pfam" id="PF05050"/>
    </source>
</evidence>
<dbReference type="GeneID" id="12447809"/>
<dbReference type="InterPro" id="IPR029063">
    <property type="entry name" value="SAM-dependent_MTases_sf"/>
</dbReference>
<dbReference type="Gene3D" id="3.40.50.150">
    <property type="entry name" value="Vaccinia Virus protein VP39"/>
    <property type="match status" value="1"/>
</dbReference>
<dbReference type="NCBIfam" id="TIGR01444">
    <property type="entry name" value="fkbM_fam"/>
    <property type="match status" value="1"/>
</dbReference>
<keyword evidence="2" id="KW-0808">Transferase</keyword>
<dbReference type="InterPro" id="IPR006342">
    <property type="entry name" value="FkbM_mtfrase"/>
</dbReference>
<organism evidence="2 3">
    <name type="scientific">Haloquadratum walsbyi (strain DSM 16854 / JCM 12705 / C23)</name>
    <dbReference type="NCBI Taxonomy" id="768065"/>
    <lineage>
        <taxon>Archaea</taxon>
        <taxon>Methanobacteriati</taxon>
        <taxon>Methanobacteriota</taxon>
        <taxon>Stenosarchaea group</taxon>
        <taxon>Halobacteria</taxon>
        <taxon>Halobacteriales</taxon>
        <taxon>Haloferacaceae</taxon>
        <taxon>Haloquadratum</taxon>
    </lineage>
</organism>
<dbReference type="EMBL" id="FR746099">
    <property type="protein sequence ID" value="CCC40823.1"/>
    <property type="molecule type" value="Genomic_DNA"/>
</dbReference>
<dbReference type="Pfam" id="PF05050">
    <property type="entry name" value="Methyltransf_21"/>
    <property type="match status" value="1"/>
</dbReference>
<dbReference type="AlphaFoldDB" id="G0LLL7"/>